<dbReference type="CDD" id="cd08977">
    <property type="entry name" value="SusD"/>
    <property type="match status" value="1"/>
</dbReference>
<dbReference type="STRING" id="561061.SAMN05660862_0441"/>
<sequence length="492" mass="55597">MKNNRLLILFFSLFIVVTSCKDFLDLEPKSAATDENFWKTQDDANAAVAGMYALLRSALNGANGIAHYAYGDLPSDEIASSNTAPYNDVVAMNWSLFVAASNTSHQLYQLRRYDLFYRVIDQANRVIEHVQKMDVNLFTNTRTRDHLIGEAYYMRAFSYFYLGRIWGGVPIITEAVQPIYAENKPAATAVEVLAQSLQDLEVAKKLLGWRNIVTADFALRANKGAAFALEAHANAWLGNYEKTAAAADSVIKSGLYSYVSRDSIPYRTIFQGKSAEGIFEISQSAANEGTSIGIGDYTLASSKYHRTLTVPRLTTTKIRIDSLFKERVDKRRKYSQDTTISTSYVICNKYANLTYPEEGNNAVPVFKNNIIIFRYSDIKLLRAEALAALGRTSDAKNQLNEVRLLAGLGEWDGKGELLKAVFDERARELFLEGHRFYDMIRLYKAAGIYEFSNTRMTQQQFALGKYYWPFDPSMLNQNPFLRQTSYWATVGF</sequence>
<evidence type="ECO:0000313" key="9">
    <source>
        <dbReference type="Proteomes" id="UP000192980"/>
    </source>
</evidence>
<organism evidence="8 9">
    <name type="scientific">Sphingobacterium psychroaquaticum</name>
    <dbReference type="NCBI Taxonomy" id="561061"/>
    <lineage>
        <taxon>Bacteria</taxon>
        <taxon>Pseudomonadati</taxon>
        <taxon>Bacteroidota</taxon>
        <taxon>Sphingobacteriia</taxon>
        <taxon>Sphingobacteriales</taxon>
        <taxon>Sphingobacteriaceae</taxon>
        <taxon>Sphingobacterium</taxon>
    </lineage>
</organism>
<feature type="domain" description="SusD-like N-terminal" evidence="7">
    <location>
        <begin position="22"/>
        <end position="229"/>
    </location>
</feature>
<evidence type="ECO:0000256" key="5">
    <source>
        <dbReference type="ARBA" id="ARBA00023237"/>
    </source>
</evidence>
<evidence type="ECO:0000259" key="6">
    <source>
        <dbReference type="Pfam" id="PF07980"/>
    </source>
</evidence>
<protein>
    <submittedName>
        <fullName evidence="8">Starch-binding associating with outer membrane</fullName>
    </submittedName>
</protein>
<dbReference type="GO" id="GO:0009279">
    <property type="term" value="C:cell outer membrane"/>
    <property type="evidence" value="ECO:0007669"/>
    <property type="project" value="UniProtKB-SubCell"/>
</dbReference>
<keyword evidence="5" id="KW-0998">Cell outer membrane</keyword>
<evidence type="ECO:0000256" key="1">
    <source>
        <dbReference type="ARBA" id="ARBA00004442"/>
    </source>
</evidence>
<keyword evidence="3" id="KW-0732">Signal</keyword>
<reference evidence="8 9" key="1">
    <citation type="submission" date="2017-04" db="EMBL/GenBank/DDBJ databases">
        <authorList>
            <person name="Afonso C.L."/>
            <person name="Miller P.J."/>
            <person name="Scott M.A."/>
            <person name="Spackman E."/>
            <person name="Goraichik I."/>
            <person name="Dimitrov K.M."/>
            <person name="Suarez D.L."/>
            <person name="Swayne D.E."/>
        </authorList>
    </citation>
    <scope>NUCLEOTIDE SEQUENCE [LARGE SCALE GENOMIC DNA]</scope>
    <source>
        <strain evidence="8 9">DSM 22418</strain>
    </source>
</reference>
<name>A0A1X7I3V0_9SPHI</name>
<dbReference type="EMBL" id="FXAU01000001">
    <property type="protein sequence ID" value="SMG09177.1"/>
    <property type="molecule type" value="Genomic_DNA"/>
</dbReference>
<dbReference type="InterPro" id="IPR012944">
    <property type="entry name" value="SusD_RagB_dom"/>
</dbReference>
<gene>
    <name evidence="8" type="ORF">SAMN05660862_0441</name>
</gene>
<keyword evidence="9" id="KW-1185">Reference proteome</keyword>
<dbReference type="Gene3D" id="1.25.40.390">
    <property type="match status" value="1"/>
</dbReference>
<dbReference type="PROSITE" id="PS51257">
    <property type="entry name" value="PROKAR_LIPOPROTEIN"/>
    <property type="match status" value="1"/>
</dbReference>
<evidence type="ECO:0000256" key="4">
    <source>
        <dbReference type="ARBA" id="ARBA00023136"/>
    </source>
</evidence>
<dbReference type="InterPro" id="IPR011990">
    <property type="entry name" value="TPR-like_helical_dom_sf"/>
</dbReference>
<dbReference type="Proteomes" id="UP000192980">
    <property type="component" value="Unassembled WGS sequence"/>
</dbReference>
<keyword evidence="4" id="KW-0472">Membrane</keyword>
<dbReference type="SUPFAM" id="SSF48452">
    <property type="entry name" value="TPR-like"/>
    <property type="match status" value="1"/>
</dbReference>
<dbReference type="RefSeq" id="WP_085471322.1">
    <property type="nucleotide sequence ID" value="NZ_CP038029.1"/>
</dbReference>
<evidence type="ECO:0000256" key="2">
    <source>
        <dbReference type="ARBA" id="ARBA00006275"/>
    </source>
</evidence>
<evidence type="ECO:0000256" key="3">
    <source>
        <dbReference type="ARBA" id="ARBA00022729"/>
    </source>
</evidence>
<evidence type="ECO:0000313" key="8">
    <source>
        <dbReference type="EMBL" id="SMG09177.1"/>
    </source>
</evidence>
<dbReference type="Pfam" id="PF14322">
    <property type="entry name" value="SusD-like_3"/>
    <property type="match status" value="1"/>
</dbReference>
<accession>A0A1X7I3V0</accession>
<dbReference type="InterPro" id="IPR033985">
    <property type="entry name" value="SusD-like_N"/>
</dbReference>
<comment type="subcellular location">
    <subcellularLocation>
        <location evidence="1">Cell outer membrane</location>
    </subcellularLocation>
</comment>
<dbReference type="OrthoDB" id="9773740at2"/>
<dbReference type="Pfam" id="PF07980">
    <property type="entry name" value="SusD_RagB"/>
    <property type="match status" value="1"/>
</dbReference>
<dbReference type="AlphaFoldDB" id="A0A1X7I3V0"/>
<proteinExistence type="inferred from homology"/>
<feature type="domain" description="RagB/SusD" evidence="6">
    <location>
        <begin position="335"/>
        <end position="487"/>
    </location>
</feature>
<comment type="similarity">
    <text evidence="2">Belongs to the SusD family.</text>
</comment>
<evidence type="ECO:0000259" key="7">
    <source>
        <dbReference type="Pfam" id="PF14322"/>
    </source>
</evidence>